<proteinExistence type="predicted"/>
<dbReference type="NCBIfam" id="NF041817">
    <property type="entry name" value="Avs3b"/>
    <property type="match status" value="1"/>
</dbReference>
<protein>
    <submittedName>
        <fullName evidence="1">Uncharacterized protein</fullName>
    </submittedName>
</protein>
<dbReference type="OrthoDB" id="4166375at2"/>
<evidence type="ECO:0000313" key="1">
    <source>
        <dbReference type="EMBL" id="PLC50374.1"/>
    </source>
</evidence>
<keyword evidence="2" id="KW-1185">Reference proteome</keyword>
<comment type="caution">
    <text evidence="1">The sequence shown here is derived from an EMBL/GenBank/DDBJ whole genome shotgun (WGS) entry which is preliminary data.</text>
</comment>
<reference evidence="1 2" key="1">
    <citation type="submission" date="2017-10" db="EMBL/GenBank/DDBJ databases">
        <title>Two draft genome sequences of Pusillimonas sp. strains isolated from a nitrate- and radionuclide-contaminated groundwater in Russia.</title>
        <authorList>
            <person name="Grouzdev D.S."/>
            <person name="Tourova T.P."/>
            <person name="Goeva M.A."/>
            <person name="Babich T.L."/>
            <person name="Sokolova D.S."/>
            <person name="Abdullin R."/>
            <person name="Poltaraus A.B."/>
            <person name="Toshchakov S.V."/>
            <person name="Nazina T.N."/>
        </authorList>
    </citation>
    <scope>NUCLEOTIDE SEQUENCE [LARGE SCALE GENOMIC DNA]</scope>
    <source>
        <strain evidence="1 2">JR1/69-3-13</strain>
    </source>
</reference>
<evidence type="ECO:0000313" key="2">
    <source>
        <dbReference type="Proteomes" id="UP000234190"/>
    </source>
</evidence>
<dbReference type="RefSeq" id="WP_102073477.1">
    <property type="nucleotide sequence ID" value="NZ_PDNW01000005.1"/>
</dbReference>
<accession>A0A2N4U5T0</accession>
<name>A0A2N4U5T0_9BURK</name>
<dbReference type="Proteomes" id="UP000234190">
    <property type="component" value="Unassembled WGS sequence"/>
</dbReference>
<organism evidence="1 2">
    <name type="scientific">Pollutimonas subterranea</name>
    <dbReference type="NCBI Taxonomy" id="2045210"/>
    <lineage>
        <taxon>Bacteria</taxon>
        <taxon>Pseudomonadati</taxon>
        <taxon>Pseudomonadota</taxon>
        <taxon>Betaproteobacteria</taxon>
        <taxon>Burkholderiales</taxon>
        <taxon>Alcaligenaceae</taxon>
        <taxon>Pollutimonas</taxon>
    </lineage>
</organism>
<sequence length="226" mass="25279">MESLDRSKAVIELGKLIVTGLKLGDDVTAQWMAHLVAEKISAAEDASETVRDAAVAECVDVILKLWAHRYTLPPYMQPLRELDPLMRTLNSLGVNEEDKLRFFTRSPSSEELEGATEDEKKLFEFAIGIDHVARELIRHALSVAAERSVDVVKPWLEQAFKGSLEATVELRISRFVAEGLLKGQEKAKQQAMLDRIDRLESFARAALFLAGDMRKTLPQDTEESGD</sequence>
<dbReference type="EMBL" id="PDNW01000005">
    <property type="protein sequence ID" value="PLC50374.1"/>
    <property type="molecule type" value="Genomic_DNA"/>
</dbReference>
<gene>
    <name evidence="1" type="ORF">CR159_07900</name>
</gene>
<dbReference type="AlphaFoldDB" id="A0A2N4U5T0"/>